<evidence type="ECO:0000256" key="2">
    <source>
        <dbReference type="ARBA" id="ARBA00023002"/>
    </source>
</evidence>
<dbReference type="InterPro" id="IPR051410">
    <property type="entry name" value="Ferric/Cupric_Reductase"/>
</dbReference>
<evidence type="ECO:0000313" key="4">
    <source>
        <dbReference type="EMBL" id="RCH81416.1"/>
    </source>
</evidence>
<keyword evidence="1" id="KW-0813">Transport</keyword>
<dbReference type="PANTHER" id="PTHR32361">
    <property type="entry name" value="FERRIC/CUPRIC REDUCTASE TRANSMEMBRANE COMPONENT"/>
    <property type="match status" value="1"/>
</dbReference>
<keyword evidence="2" id="KW-0560">Oxidoreductase</keyword>
<evidence type="ECO:0000256" key="1">
    <source>
        <dbReference type="ARBA" id="ARBA00022448"/>
    </source>
</evidence>
<proteinExistence type="predicted"/>
<dbReference type="GO" id="GO:0006879">
    <property type="term" value="P:intracellular iron ion homeostasis"/>
    <property type="evidence" value="ECO:0007669"/>
    <property type="project" value="TreeGrafter"/>
</dbReference>
<dbReference type="OrthoDB" id="167398at2759"/>
<evidence type="ECO:0000313" key="5">
    <source>
        <dbReference type="Proteomes" id="UP000253551"/>
    </source>
</evidence>
<feature type="non-terminal residue" evidence="4">
    <location>
        <position position="1"/>
    </location>
</feature>
<dbReference type="GO" id="GO:0005886">
    <property type="term" value="C:plasma membrane"/>
    <property type="evidence" value="ECO:0007669"/>
    <property type="project" value="TreeGrafter"/>
</dbReference>
<organism evidence="4 5">
    <name type="scientific">Rhizopus stolonifer</name>
    <name type="common">Rhizopus nigricans</name>
    <dbReference type="NCBI Taxonomy" id="4846"/>
    <lineage>
        <taxon>Eukaryota</taxon>
        <taxon>Fungi</taxon>
        <taxon>Fungi incertae sedis</taxon>
        <taxon>Mucoromycota</taxon>
        <taxon>Mucoromycotina</taxon>
        <taxon>Mucoromycetes</taxon>
        <taxon>Mucorales</taxon>
        <taxon>Mucorineae</taxon>
        <taxon>Rhizopodaceae</taxon>
        <taxon>Rhizopus</taxon>
    </lineage>
</organism>
<reference evidence="4 5" key="1">
    <citation type="journal article" date="2018" name="G3 (Bethesda)">
        <title>Phylogenetic and Phylogenomic Definition of Rhizopus Species.</title>
        <authorList>
            <person name="Gryganskyi A.P."/>
            <person name="Golan J."/>
            <person name="Dolatabadi S."/>
            <person name="Mondo S."/>
            <person name="Robb S."/>
            <person name="Idnurm A."/>
            <person name="Muszewska A."/>
            <person name="Steczkiewicz K."/>
            <person name="Masonjones S."/>
            <person name="Liao H.L."/>
            <person name="Gajdeczka M.T."/>
            <person name="Anike F."/>
            <person name="Vuek A."/>
            <person name="Anishchenko I.M."/>
            <person name="Voigt K."/>
            <person name="de Hoog G.S."/>
            <person name="Smith M.E."/>
            <person name="Heitman J."/>
            <person name="Vilgalys R."/>
            <person name="Stajich J.E."/>
        </authorList>
    </citation>
    <scope>NUCLEOTIDE SEQUENCE [LARGE SCALE GENOMIC DNA]</scope>
    <source>
        <strain evidence="4 5">LSU 92-RS-03</strain>
    </source>
</reference>
<name>A0A367IUW3_RHIST</name>
<protein>
    <recommendedName>
        <fullName evidence="3">Ferric reductase NAD binding domain-containing protein</fullName>
    </recommendedName>
</protein>
<keyword evidence="5" id="KW-1185">Reference proteome</keyword>
<dbReference type="SUPFAM" id="SSF52343">
    <property type="entry name" value="Ferredoxin reductase-like, C-terminal NADP-linked domain"/>
    <property type="match status" value="1"/>
</dbReference>
<dbReference type="Pfam" id="PF08030">
    <property type="entry name" value="NAD_binding_6"/>
    <property type="match status" value="1"/>
</dbReference>
<gene>
    <name evidence="4" type="ORF">CU098_002089</name>
</gene>
<dbReference type="GO" id="GO:0006826">
    <property type="term" value="P:iron ion transport"/>
    <property type="evidence" value="ECO:0007669"/>
    <property type="project" value="TreeGrafter"/>
</dbReference>
<dbReference type="EMBL" id="PJQM01005530">
    <property type="protein sequence ID" value="RCH81416.1"/>
    <property type="molecule type" value="Genomic_DNA"/>
</dbReference>
<dbReference type="STRING" id="4846.A0A367IUW3"/>
<comment type="caution">
    <text evidence="4">The sequence shown here is derived from an EMBL/GenBank/DDBJ whole genome shotgun (WGS) entry which is preliminary data.</text>
</comment>
<dbReference type="CDD" id="cd06186">
    <property type="entry name" value="NOX_Duox_like_FAD_NADP"/>
    <property type="match status" value="1"/>
</dbReference>
<sequence>VQQTNLVHQNSIEVCVIARGNFTRTLYDKVDPDQELSVFVSGPFGSQSIGPVDVLQSHTSVVIACGGAGVTFGMRLLRELTDTLVMSLENDSSEASLLNHWKAKDIYFSWSVRRPLELEWFREELEQIHCIYETHEQFPNLHIQLHITSKDATYESNAPTVATHASSAKVTVGSMNEIVELDQEPKTDASKLYSKKEIKLIQGQRIDASSCLSVENDIGAFVCGPASFNASFKNTVAFYKSSNVYLHCEDFGY</sequence>
<dbReference type="InterPro" id="IPR013121">
    <property type="entry name" value="Fe_red_NAD-bd_6"/>
</dbReference>
<dbReference type="InterPro" id="IPR039261">
    <property type="entry name" value="FNR_nucleotide-bd"/>
</dbReference>
<dbReference type="GO" id="GO:0015677">
    <property type="term" value="P:copper ion import"/>
    <property type="evidence" value="ECO:0007669"/>
    <property type="project" value="TreeGrafter"/>
</dbReference>
<dbReference type="AlphaFoldDB" id="A0A367IUW3"/>
<dbReference type="Proteomes" id="UP000253551">
    <property type="component" value="Unassembled WGS sequence"/>
</dbReference>
<feature type="domain" description="Ferric reductase NAD binding" evidence="3">
    <location>
        <begin position="59"/>
        <end position="236"/>
    </location>
</feature>
<accession>A0A367IUW3</accession>
<dbReference type="GO" id="GO:0000293">
    <property type="term" value="F:ferric-chelate reductase activity"/>
    <property type="evidence" value="ECO:0007669"/>
    <property type="project" value="TreeGrafter"/>
</dbReference>
<dbReference type="Gene3D" id="3.40.50.80">
    <property type="entry name" value="Nucleotide-binding domain of ferredoxin-NADP reductase (FNR) module"/>
    <property type="match status" value="1"/>
</dbReference>
<evidence type="ECO:0000259" key="3">
    <source>
        <dbReference type="Pfam" id="PF08030"/>
    </source>
</evidence>